<dbReference type="OrthoDB" id="9806013at2"/>
<dbReference type="HOGENOM" id="CLU_034078_0_0_9"/>
<dbReference type="GO" id="GO:0016787">
    <property type="term" value="F:hydrolase activity"/>
    <property type="evidence" value="ECO:0007669"/>
    <property type="project" value="UniProtKB-KW"/>
</dbReference>
<evidence type="ECO:0000313" key="4">
    <source>
        <dbReference type="EMBL" id="EKY29009.1"/>
    </source>
</evidence>
<keyword evidence="3" id="KW-0472">Membrane</keyword>
<dbReference type="AlphaFoldDB" id="L1QLZ3"/>
<feature type="active site" description="Acyl-thioester intermediate" evidence="2">
    <location>
        <position position="237"/>
    </location>
</feature>
<name>L1QLZ3_9CLOT</name>
<accession>L1QLZ3</accession>
<gene>
    <name evidence="4" type="ORF">HMPREF0216_00368</name>
</gene>
<dbReference type="MEROPS" id="C60.002"/>
<protein>
    <submittedName>
        <fullName evidence="4">Sortase, SrtB family</fullName>
    </submittedName>
</protein>
<evidence type="ECO:0000313" key="5">
    <source>
        <dbReference type="Proteomes" id="UP000010420"/>
    </source>
</evidence>
<feature type="active site" description="Proton donor/acceptor" evidence="2">
    <location>
        <position position="138"/>
    </location>
</feature>
<dbReference type="Gene3D" id="2.40.260.10">
    <property type="entry name" value="Sortase"/>
    <property type="match status" value="1"/>
</dbReference>
<keyword evidence="1" id="KW-0378">Hydrolase</keyword>
<keyword evidence="5" id="KW-1185">Reference proteome</keyword>
<dbReference type="STRING" id="545697.HMPREF0216_00368"/>
<organism evidence="4 5">
    <name type="scientific">Clostridium celatum DSM 1785</name>
    <dbReference type="NCBI Taxonomy" id="545697"/>
    <lineage>
        <taxon>Bacteria</taxon>
        <taxon>Bacillati</taxon>
        <taxon>Bacillota</taxon>
        <taxon>Clostridia</taxon>
        <taxon>Eubacteriales</taxon>
        <taxon>Clostridiaceae</taxon>
        <taxon>Clostridium</taxon>
    </lineage>
</organism>
<keyword evidence="3" id="KW-0812">Transmembrane</keyword>
<evidence type="ECO:0000256" key="3">
    <source>
        <dbReference type="SAM" id="Phobius"/>
    </source>
</evidence>
<dbReference type="CDD" id="cd05826">
    <property type="entry name" value="Sortase_B"/>
    <property type="match status" value="1"/>
</dbReference>
<proteinExistence type="predicted"/>
<evidence type="ECO:0000256" key="1">
    <source>
        <dbReference type="ARBA" id="ARBA00022801"/>
    </source>
</evidence>
<dbReference type="InterPro" id="IPR009835">
    <property type="entry name" value="SrtB"/>
</dbReference>
<dbReference type="PATRIC" id="fig|545697.3.peg.360"/>
<dbReference type="InterPro" id="IPR005754">
    <property type="entry name" value="Sortase"/>
</dbReference>
<keyword evidence="3" id="KW-1133">Transmembrane helix</keyword>
<dbReference type="NCBIfam" id="TIGR03064">
    <property type="entry name" value="sortase_srtB"/>
    <property type="match status" value="1"/>
</dbReference>
<dbReference type="Proteomes" id="UP000010420">
    <property type="component" value="Unassembled WGS sequence"/>
</dbReference>
<evidence type="ECO:0000256" key="2">
    <source>
        <dbReference type="PIRSR" id="PIRSR605754-1"/>
    </source>
</evidence>
<comment type="caution">
    <text evidence="4">The sequence shown here is derived from an EMBL/GenBank/DDBJ whole genome shotgun (WGS) entry which is preliminary data.</text>
</comment>
<dbReference type="SUPFAM" id="SSF63817">
    <property type="entry name" value="Sortase"/>
    <property type="match status" value="1"/>
</dbReference>
<reference evidence="4 5" key="1">
    <citation type="submission" date="2012-05" db="EMBL/GenBank/DDBJ databases">
        <authorList>
            <person name="Weinstock G."/>
            <person name="Sodergren E."/>
            <person name="Lobos E.A."/>
            <person name="Fulton L."/>
            <person name="Fulton R."/>
            <person name="Courtney L."/>
            <person name="Fronick C."/>
            <person name="O'Laughlin M."/>
            <person name="Godfrey J."/>
            <person name="Wilson R.M."/>
            <person name="Miner T."/>
            <person name="Farmer C."/>
            <person name="Delehaunty K."/>
            <person name="Cordes M."/>
            <person name="Minx P."/>
            <person name="Tomlinson C."/>
            <person name="Chen J."/>
            <person name="Wollam A."/>
            <person name="Pepin K.H."/>
            <person name="Bhonagiri V."/>
            <person name="Zhang X."/>
            <person name="Suruliraj S."/>
            <person name="Warren W."/>
            <person name="Mitreva M."/>
            <person name="Mardis E.R."/>
            <person name="Wilson R.K."/>
        </authorList>
    </citation>
    <scope>NUCLEOTIDE SEQUENCE [LARGE SCALE GENOMIC DNA]</scope>
    <source>
        <strain evidence="4 5">DSM 1785</strain>
    </source>
</reference>
<dbReference type="InterPro" id="IPR023365">
    <property type="entry name" value="Sortase_dom-sf"/>
</dbReference>
<dbReference type="eggNOG" id="COG4509">
    <property type="taxonomic scope" value="Bacteria"/>
</dbReference>
<feature type="transmembrane region" description="Helical" evidence="3">
    <location>
        <begin position="6"/>
        <end position="24"/>
    </location>
</feature>
<sequence length="257" mass="29769">MDVKKIAITILCILVMGGIGFGGYKLGEKKGREEIPNEIIVINSPRVEDEIVEEETKAERVVNEELLASENTLKSKNNEYKMWIQMPNTNINYPVMQGPDNDIYLSTDFNGDYYYPGSIFIDYRNDIENDENIWIYGHHMKDESMFHDLVNLKDETYFNENPYITILKNGISYQYEIFSIFVVKDDAANIVFDFENEDDMNKYMEEIKGNSIFYRDVNAEDIVDEDGISSLITLVTCSFEYDGARTVVTARLLEPIR</sequence>
<dbReference type="EMBL" id="AMEZ01000013">
    <property type="protein sequence ID" value="EKY29009.1"/>
    <property type="molecule type" value="Genomic_DNA"/>
</dbReference>
<dbReference type="Pfam" id="PF04203">
    <property type="entry name" value="Sortase"/>
    <property type="match status" value="1"/>
</dbReference>